<dbReference type="GO" id="GO:0003990">
    <property type="term" value="F:acetylcholinesterase activity"/>
    <property type="evidence" value="ECO:0007669"/>
    <property type="project" value="UniProtKB-EC"/>
</dbReference>
<evidence type="ECO:0000256" key="6">
    <source>
        <dbReference type="ARBA" id="ARBA00048484"/>
    </source>
</evidence>
<feature type="active site" description="Charge relay system" evidence="7">
    <location>
        <position position="340"/>
    </location>
</feature>
<evidence type="ECO:0000256" key="7">
    <source>
        <dbReference type="PIRSR" id="PIRSR600997-1"/>
    </source>
</evidence>
<dbReference type="PANTHER" id="PTHR43918:SF4">
    <property type="entry name" value="CARBOXYLIC ESTER HYDROLASE"/>
    <property type="match status" value="1"/>
</dbReference>
<comment type="similarity">
    <text evidence="1 8">Belongs to the type-B carboxylesterase/lipase family.</text>
</comment>
<name>A0A7S6TYN8_TETUR</name>
<feature type="active site" description="Acyl-ester intermediate" evidence="7">
    <location>
        <position position="230"/>
    </location>
</feature>
<dbReference type="PRINTS" id="PR00878">
    <property type="entry name" value="CHOLNESTRASE"/>
</dbReference>
<dbReference type="InterPro" id="IPR019826">
    <property type="entry name" value="Carboxylesterase_B_AS"/>
</dbReference>
<evidence type="ECO:0000256" key="4">
    <source>
        <dbReference type="ARBA" id="ARBA00023157"/>
    </source>
</evidence>
<evidence type="ECO:0000313" key="10">
    <source>
        <dbReference type="EMBL" id="QOV04254.1"/>
    </source>
</evidence>
<dbReference type="InterPro" id="IPR050654">
    <property type="entry name" value="AChE-related_enzymes"/>
</dbReference>
<dbReference type="GO" id="GO:0006581">
    <property type="term" value="P:acetylcholine catabolic process"/>
    <property type="evidence" value="ECO:0007669"/>
    <property type="project" value="TreeGrafter"/>
</dbReference>
<evidence type="ECO:0000256" key="8">
    <source>
        <dbReference type="RuleBase" id="RU361235"/>
    </source>
</evidence>
<sequence>MFVAFLLKMKPINSLLFTILVFTFNFTFLQGNASSEDPTLTISTGQIKGKSVSFRGSQVYQFLGIPFAEPPLNELRFTKPVPKKPWDNVIPVNKWGPHCIQPEFPGFNEGYPSDEDCLVLNVFVTQSTLDGVKSGIKKPRPVMVWIHGGGFSFGSANVDFYDGTPLTVMNDIVFVSINYRLGAFGFLHLPESGIPGNFGLWDQLLALKWVKDNIHFFGGNPDQVTIFGESAGSMSVSALIVSPHSRGLFKNAIMQSGSIYDMHLWSNSKTSEALLEKLNCSSVDDIVSCLRSVKATDFNILAGFLYWPIIGDEFLPSQPQELMKSIDKNVNILLGVVGNEGAGMLTTLDNKIFHPVDPVDLSVDQARKFLKQVFGEKHEEYFTKIYLDHVDPENSNELRLALAQAIGDVSLGCPTYIFGIDAVKIGQANVYAYVQTQKPSKSFFAFISNTTWIPATHGEDVPMMFGAPFLDPLGYTQEDILLSTVMLNTWGNFAKFGEPRFFGESGIWSKWKSYESGKFEKFVMEFNTQRFGLTNNQAVENCEKNWPFPIDSVNLNFSLDELENLSRDEL</sequence>
<dbReference type="EMBL" id="MT787336">
    <property type="protein sequence ID" value="QOV04254.1"/>
    <property type="molecule type" value="mRNA"/>
</dbReference>
<evidence type="ECO:0000256" key="3">
    <source>
        <dbReference type="ARBA" id="ARBA00022801"/>
    </source>
</evidence>
<evidence type="ECO:0000259" key="9">
    <source>
        <dbReference type="Pfam" id="PF00135"/>
    </source>
</evidence>
<reference evidence="10" key="1">
    <citation type="journal article" date="2021" name="Pest Manag.">
        <title>Transcriptome profiling and functional analysis suggest that the constitutive overexpression of four cytochrome P450s confers resistance to abamectin in Tetranychus urticae from China.</title>
        <authorList>
            <person name="Xu D."/>
            <person name="Zhang Y."/>
            <person name="Zhang Y."/>
            <person name="Wu Q."/>
            <person name="Guo Z."/>
            <person name="Xie W."/>
            <person name="Zhou X."/>
            <person name="Wang S."/>
        </authorList>
    </citation>
    <scope>NUCLEOTIDE SEQUENCE</scope>
</reference>
<feature type="domain" description="Carboxylesterase type B" evidence="9">
    <location>
        <begin position="37"/>
        <end position="531"/>
    </location>
</feature>
<dbReference type="AlphaFoldDB" id="A0A7S6TYN8"/>
<dbReference type="GO" id="GO:0005886">
    <property type="term" value="C:plasma membrane"/>
    <property type="evidence" value="ECO:0007669"/>
    <property type="project" value="TreeGrafter"/>
</dbReference>
<comment type="catalytic activity">
    <reaction evidence="6">
        <text>acetylcholine + H2O = choline + acetate + H(+)</text>
        <dbReference type="Rhea" id="RHEA:17561"/>
        <dbReference type="ChEBI" id="CHEBI:15354"/>
        <dbReference type="ChEBI" id="CHEBI:15355"/>
        <dbReference type="ChEBI" id="CHEBI:15377"/>
        <dbReference type="ChEBI" id="CHEBI:15378"/>
        <dbReference type="ChEBI" id="CHEBI:30089"/>
        <dbReference type="EC" id="3.1.1.7"/>
    </reaction>
</comment>
<dbReference type="InterPro" id="IPR002018">
    <property type="entry name" value="CarbesteraseB"/>
</dbReference>
<protein>
    <recommendedName>
        <fullName evidence="8">Carboxylic ester hydrolase</fullName>
        <ecNumber evidence="8">3.1.1.-</ecNumber>
    </recommendedName>
</protein>
<dbReference type="Pfam" id="PF00135">
    <property type="entry name" value="COesterase"/>
    <property type="match status" value="1"/>
</dbReference>
<dbReference type="InterPro" id="IPR000997">
    <property type="entry name" value="Cholinesterase"/>
</dbReference>
<keyword evidence="5" id="KW-0325">Glycoprotein</keyword>
<proteinExistence type="evidence at transcript level"/>
<dbReference type="PANTHER" id="PTHR43918">
    <property type="entry name" value="ACETYLCHOLINESTERASE"/>
    <property type="match status" value="1"/>
</dbReference>
<keyword evidence="2" id="KW-0719">Serine esterase</keyword>
<dbReference type="PROSITE" id="PS00122">
    <property type="entry name" value="CARBOXYLESTERASE_B_1"/>
    <property type="match status" value="1"/>
</dbReference>
<dbReference type="InterPro" id="IPR029058">
    <property type="entry name" value="AB_hydrolase_fold"/>
</dbReference>
<dbReference type="EC" id="3.1.1.-" evidence="8"/>
<dbReference type="Gene3D" id="3.40.50.1820">
    <property type="entry name" value="alpha/beta hydrolase"/>
    <property type="match status" value="1"/>
</dbReference>
<evidence type="ECO:0000256" key="2">
    <source>
        <dbReference type="ARBA" id="ARBA00022487"/>
    </source>
</evidence>
<keyword evidence="4" id="KW-1015">Disulfide bond</keyword>
<dbReference type="GO" id="GO:0019695">
    <property type="term" value="P:choline metabolic process"/>
    <property type="evidence" value="ECO:0007669"/>
    <property type="project" value="TreeGrafter"/>
</dbReference>
<accession>A0A7S6TYN8</accession>
<dbReference type="SUPFAM" id="SSF53474">
    <property type="entry name" value="alpha/beta-Hydrolases"/>
    <property type="match status" value="1"/>
</dbReference>
<feature type="active site" description="Charge relay system" evidence="7">
    <location>
        <position position="457"/>
    </location>
</feature>
<evidence type="ECO:0000256" key="5">
    <source>
        <dbReference type="ARBA" id="ARBA00023180"/>
    </source>
</evidence>
<dbReference type="GO" id="GO:0005615">
    <property type="term" value="C:extracellular space"/>
    <property type="evidence" value="ECO:0007669"/>
    <property type="project" value="TreeGrafter"/>
</dbReference>
<keyword evidence="3 8" id="KW-0378">Hydrolase</keyword>
<evidence type="ECO:0000256" key="1">
    <source>
        <dbReference type="ARBA" id="ARBA00005964"/>
    </source>
</evidence>
<organism evidence="10">
    <name type="scientific">Tetranychus urticae</name>
    <name type="common">Two-spotted spider mite</name>
    <dbReference type="NCBI Taxonomy" id="32264"/>
    <lineage>
        <taxon>Eukaryota</taxon>
        <taxon>Metazoa</taxon>
        <taxon>Ecdysozoa</taxon>
        <taxon>Arthropoda</taxon>
        <taxon>Chelicerata</taxon>
        <taxon>Arachnida</taxon>
        <taxon>Acari</taxon>
        <taxon>Acariformes</taxon>
        <taxon>Trombidiformes</taxon>
        <taxon>Prostigmata</taxon>
        <taxon>Eleutherengona</taxon>
        <taxon>Raphignathae</taxon>
        <taxon>Tetranychoidea</taxon>
        <taxon>Tetranychidae</taxon>
        <taxon>Tetranychus</taxon>
    </lineage>
</organism>